<organism evidence="7 8">
    <name type="scientific">Desulfosporosinus youngiae DSM 17734</name>
    <dbReference type="NCBI Taxonomy" id="768710"/>
    <lineage>
        <taxon>Bacteria</taxon>
        <taxon>Bacillati</taxon>
        <taxon>Bacillota</taxon>
        <taxon>Clostridia</taxon>
        <taxon>Eubacteriales</taxon>
        <taxon>Desulfitobacteriaceae</taxon>
        <taxon>Desulfosporosinus</taxon>
    </lineage>
</organism>
<comment type="subcellular location">
    <subcellularLocation>
        <location evidence="1">Membrane</location>
        <topology evidence="1">Multi-pass membrane protein</topology>
    </subcellularLocation>
</comment>
<accession>H5XU05</accession>
<keyword evidence="2" id="KW-1003">Cell membrane</keyword>
<dbReference type="OrthoDB" id="3730291at2"/>
<feature type="transmembrane region" description="Helical" evidence="6">
    <location>
        <begin position="92"/>
        <end position="114"/>
    </location>
</feature>
<evidence type="ECO:0000256" key="3">
    <source>
        <dbReference type="ARBA" id="ARBA00022692"/>
    </source>
</evidence>
<evidence type="ECO:0000256" key="2">
    <source>
        <dbReference type="ARBA" id="ARBA00022475"/>
    </source>
</evidence>
<dbReference type="Pfam" id="PF02361">
    <property type="entry name" value="CbiQ"/>
    <property type="match status" value="1"/>
</dbReference>
<dbReference type="AlphaFoldDB" id="H5XU05"/>
<dbReference type="PANTHER" id="PTHR34857">
    <property type="entry name" value="SLL0384 PROTEIN"/>
    <property type="match status" value="1"/>
</dbReference>
<sequence>MRGKRGLCFDPRAKGLLLLLCVLASSMAPSLTYELGLVLLIALFGLVSGKGRYALGGLMVYTVFYLLTTVALGGTAAPLQVTLIAFLGLVHKVYPCGFLAGIVISTTRVSEFLFAMQTIRVPKSLVIPMAVMLRYLPAVREDWRFIKDAMALRDVSPSLQGLVSRPGMTVECLYVPLMMSAAKTADELSVAAVTRGIENPAPRTCLTPVRFGLRDGLAVVCLAAYFLAGRYW</sequence>
<dbReference type="PANTHER" id="PTHR34857:SF2">
    <property type="entry name" value="SLL0384 PROTEIN"/>
    <property type="match status" value="1"/>
</dbReference>
<keyword evidence="3 6" id="KW-0812">Transmembrane</keyword>
<dbReference type="GO" id="GO:0005886">
    <property type="term" value="C:plasma membrane"/>
    <property type="evidence" value="ECO:0007669"/>
    <property type="project" value="UniProtKB-ARBA"/>
</dbReference>
<proteinExistence type="predicted"/>
<reference evidence="7 8" key="1">
    <citation type="submission" date="2011-11" db="EMBL/GenBank/DDBJ databases">
        <title>The Noncontiguous Finished genome of Desulfosporosinus youngiae DSM 17734.</title>
        <authorList>
            <consortium name="US DOE Joint Genome Institute (JGI-PGF)"/>
            <person name="Lucas S."/>
            <person name="Han J."/>
            <person name="Lapidus A."/>
            <person name="Cheng J.-F."/>
            <person name="Goodwin L."/>
            <person name="Pitluck S."/>
            <person name="Peters L."/>
            <person name="Ovchinnikova G."/>
            <person name="Lu M."/>
            <person name="Land M.L."/>
            <person name="Hauser L."/>
            <person name="Pester M."/>
            <person name="Spring S."/>
            <person name="Ollivier B."/>
            <person name="Rattei T."/>
            <person name="Klenk H.-P."/>
            <person name="Wagner M."/>
            <person name="Loy A."/>
            <person name="Woyke T.J."/>
        </authorList>
    </citation>
    <scope>NUCLEOTIDE SEQUENCE [LARGE SCALE GENOMIC DNA]</scope>
    <source>
        <strain evidence="7 8">DSM 17734</strain>
    </source>
</reference>
<dbReference type="STRING" id="768710.DesyoDRAFT_1839"/>
<keyword evidence="8" id="KW-1185">Reference proteome</keyword>
<dbReference type="RefSeq" id="WP_007782052.1">
    <property type="nucleotide sequence ID" value="NZ_CM001441.1"/>
</dbReference>
<evidence type="ECO:0000256" key="1">
    <source>
        <dbReference type="ARBA" id="ARBA00004141"/>
    </source>
</evidence>
<dbReference type="EMBL" id="CM001441">
    <property type="protein sequence ID" value="EHQ88963.1"/>
    <property type="molecule type" value="Genomic_DNA"/>
</dbReference>
<protein>
    <submittedName>
        <fullName evidence="7">ABC-type cobalt transport system, permease component CbiQ</fullName>
    </submittedName>
</protein>
<keyword evidence="4 6" id="KW-1133">Transmembrane helix</keyword>
<feature type="transmembrane region" description="Helical" evidence="6">
    <location>
        <begin position="62"/>
        <end position="86"/>
    </location>
</feature>
<dbReference type="InterPro" id="IPR051611">
    <property type="entry name" value="ECF_transporter_component"/>
</dbReference>
<dbReference type="Proteomes" id="UP000005104">
    <property type="component" value="Chromosome"/>
</dbReference>
<name>H5XU05_9FIRM</name>
<dbReference type="HOGENOM" id="CLU_076847_1_0_9"/>
<evidence type="ECO:0000256" key="6">
    <source>
        <dbReference type="SAM" id="Phobius"/>
    </source>
</evidence>
<dbReference type="eggNOG" id="COG0619">
    <property type="taxonomic scope" value="Bacteria"/>
</dbReference>
<dbReference type="InterPro" id="IPR003339">
    <property type="entry name" value="ABC/ECF_trnsptr_transmembrane"/>
</dbReference>
<evidence type="ECO:0000256" key="4">
    <source>
        <dbReference type="ARBA" id="ARBA00022989"/>
    </source>
</evidence>
<keyword evidence="5 6" id="KW-0472">Membrane</keyword>
<dbReference type="CDD" id="cd16914">
    <property type="entry name" value="EcfT"/>
    <property type="match status" value="1"/>
</dbReference>
<evidence type="ECO:0000256" key="5">
    <source>
        <dbReference type="ARBA" id="ARBA00023136"/>
    </source>
</evidence>
<gene>
    <name evidence="7" type="ORF">DesyoDRAFT_1839</name>
</gene>
<evidence type="ECO:0000313" key="7">
    <source>
        <dbReference type="EMBL" id="EHQ88963.1"/>
    </source>
</evidence>
<evidence type="ECO:0000313" key="8">
    <source>
        <dbReference type="Proteomes" id="UP000005104"/>
    </source>
</evidence>